<proteinExistence type="predicted"/>
<dbReference type="Gene3D" id="3.30.1380.10">
    <property type="match status" value="1"/>
</dbReference>
<dbReference type="eggNOG" id="COG3108">
    <property type="taxonomic scope" value="Bacteria"/>
</dbReference>
<feature type="domain" description="Peptidase M15A C-terminal" evidence="1">
    <location>
        <begin position="110"/>
        <end position="172"/>
    </location>
</feature>
<name>S3NHT4_9GAMM</name>
<dbReference type="STRING" id="632955.GCA_000829675_02591"/>
<evidence type="ECO:0000313" key="3">
    <source>
        <dbReference type="Proteomes" id="UP000014568"/>
    </source>
</evidence>
<keyword evidence="3" id="KW-1185">Reference proteome</keyword>
<protein>
    <recommendedName>
        <fullName evidence="1">Peptidase M15A C-terminal domain-containing protein</fullName>
    </recommendedName>
</protein>
<dbReference type="Pfam" id="PF08291">
    <property type="entry name" value="Peptidase_M15_3"/>
    <property type="match status" value="1"/>
</dbReference>
<comment type="caution">
    <text evidence="2">The sequence shown here is derived from an EMBL/GenBank/DDBJ whole genome shotgun (WGS) entry which is preliminary data.</text>
</comment>
<dbReference type="AlphaFoldDB" id="S3NHT4"/>
<dbReference type="Proteomes" id="UP000014568">
    <property type="component" value="Unassembled WGS sequence"/>
</dbReference>
<dbReference type="PATRIC" id="fig|421052.3.peg.1745"/>
<dbReference type="SUPFAM" id="SSF55166">
    <property type="entry name" value="Hedgehog/DD-peptidase"/>
    <property type="match status" value="1"/>
</dbReference>
<reference evidence="2 3" key="1">
    <citation type="submission" date="2013-06" db="EMBL/GenBank/DDBJ databases">
        <title>The Genome Sequence of Acinetobacter rudis CIP 110305.</title>
        <authorList>
            <consortium name="The Broad Institute Genome Sequencing Platform"/>
            <consortium name="The Broad Institute Genome Sequencing Center for Infectious Disease"/>
            <person name="Cerqueira G."/>
            <person name="Feldgarden M."/>
            <person name="Courvalin P."/>
            <person name="Perichon B."/>
            <person name="Grillot-Courvalin C."/>
            <person name="Clermont D."/>
            <person name="Rocha E."/>
            <person name="Yoon E.-J."/>
            <person name="Nemec A."/>
            <person name="Young S.K."/>
            <person name="Zeng Q."/>
            <person name="Gargeya S."/>
            <person name="Fitzgerald M."/>
            <person name="Abouelleil A."/>
            <person name="Alvarado L."/>
            <person name="Berlin A.M."/>
            <person name="Chapman S.B."/>
            <person name="Dewar J."/>
            <person name="Goldberg J."/>
            <person name="Griggs A."/>
            <person name="Gujja S."/>
            <person name="Hansen M."/>
            <person name="Howarth C."/>
            <person name="Imamovic A."/>
            <person name="Larimer J."/>
            <person name="McCowan C."/>
            <person name="Murphy C."/>
            <person name="Pearson M."/>
            <person name="Priest M."/>
            <person name="Roberts A."/>
            <person name="Saif S."/>
            <person name="Shea T."/>
            <person name="Sykes S."/>
            <person name="Wortman J."/>
            <person name="Nusbaum C."/>
            <person name="Birren B."/>
        </authorList>
    </citation>
    <scope>NUCLEOTIDE SEQUENCE [LARGE SCALE GENOMIC DNA]</scope>
    <source>
        <strain evidence="2 3">CIP 110305</strain>
    </source>
</reference>
<evidence type="ECO:0000259" key="1">
    <source>
        <dbReference type="Pfam" id="PF08291"/>
    </source>
</evidence>
<dbReference type="OrthoDB" id="6695647at2"/>
<dbReference type="InterPro" id="IPR009045">
    <property type="entry name" value="Zn_M74/Hedgehog-like"/>
</dbReference>
<sequence length="240" mass="27804">MQRIVFYILFFGLGACSQPNIEQKISQQTFSSIAKVTSMVWHENQKLALTKIPSKPYLDWQSDLNNQHNIKRYKAFLRRNNVDDIIPDFELFQTARDWQKCHAEAFEVPPQEMWPNIIPTLKILKQLLDQKILDDFTVTSVYRNFNLNRCANGADRSKHVFNAALDFRISSLHPSPSEQLMIQQSKNKLCQFWKENGASLNMGLGIYASGQIHIDSAGYRTWRKDHRSRSSPCLSIQLSP</sequence>
<evidence type="ECO:0000313" key="2">
    <source>
        <dbReference type="EMBL" id="EPF73909.1"/>
    </source>
</evidence>
<gene>
    <name evidence="2" type="ORF">F945_01788</name>
</gene>
<dbReference type="EMBL" id="ATGI01000022">
    <property type="protein sequence ID" value="EPF73909.1"/>
    <property type="molecule type" value="Genomic_DNA"/>
</dbReference>
<dbReference type="RefSeq" id="WP_016656195.1">
    <property type="nucleotide sequence ID" value="NZ_KE340353.1"/>
</dbReference>
<dbReference type="InterPro" id="IPR013230">
    <property type="entry name" value="Peptidase_M15A_C"/>
</dbReference>
<dbReference type="HOGENOM" id="CLU_094850_0_0_6"/>
<accession>S3NHT4</accession>
<organism evidence="2 3">
    <name type="scientific">Acinetobacter rudis CIP 110305</name>
    <dbReference type="NCBI Taxonomy" id="421052"/>
    <lineage>
        <taxon>Bacteria</taxon>
        <taxon>Pseudomonadati</taxon>
        <taxon>Pseudomonadota</taxon>
        <taxon>Gammaproteobacteria</taxon>
        <taxon>Moraxellales</taxon>
        <taxon>Moraxellaceae</taxon>
        <taxon>Acinetobacter</taxon>
    </lineage>
</organism>
<dbReference type="PROSITE" id="PS51257">
    <property type="entry name" value="PROKAR_LIPOPROTEIN"/>
    <property type="match status" value="1"/>
</dbReference>